<dbReference type="AlphaFoldDB" id="A0A1M5HF10"/>
<dbReference type="GO" id="GO:0016491">
    <property type="term" value="F:oxidoreductase activity"/>
    <property type="evidence" value="ECO:0007669"/>
    <property type="project" value="UniProtKB-KW"/>
</dbReference>
<feature type="domain" description="Ketoreductase" evidence="4">
    <location>
        <begin position="5"/>
        <end position="184"/>
    </location>
</feature>
<evidence type="ECO:0000256" key="1">
    <source>
        <dbReference type="ARBA" id="ARBA00006484"/>
    </source>
</evidence>
<accession>A0A1M5HF10</accession>
<dbReference type="InterPro" id="IPR020904">
    <property type="entry name" value="Sc_DH/Rdtase_CS"/>
</dbReference>
<dbReference type="InterPro" id="IPR036291">
    <property type="entry name" value="NAD(P)-bd_dom_sf"/>
</dbReference>
<evidence type="ECO:0000256" key="3">
    <source>
        <dbReference type="RuleBase" id="RU000363"/>
    </source>
</evidence>
<keyword evidence="2" id="KW-0560">Oxidoreductase</keyword>
<evidence type="ECO:0000259" key="4">
    <source>
        <dbReference type="SMART" id="SM00822"/>
    </source>
</evidence>
<gene>
    <name evidence="5" type="ORF">SAMN02787073_3682</name>
</gene>
<dbReference type="CDD" id="cd05374">
    <property type="entry name" value="17beta-HSD-like_SDR_c"/>
    <property type="match status" value="1"/>
</dbReference>
<dbReference type="SMART" id="SM00822">
    <property type="entry name" value="PKS_KR"/>
    <property type="match status" value="1"/>
</dbReference>
<reference evidence="6" key="1">
    <citation type="submission" date="2016-11" db="EMBL/GenBank/DDBJ databases">
        <authorList>
            <person name="Varghese N."/>
            <person name="Submissions S."/>
        </authorList>
    </citation>
    <scope>NUCLEOTIDE SEQUENCE [LARGE SCALE GENOMIC DNA]</scope>
    <source>
        <strain evidence="6">YR203</strain>
    </source>
</reference>
<dbReference type="Pfam" id="PF00106">
    <property type="entry name" value="adh_short"/>
    <property type="match status" value="1"/>
</dbReference>
<dbReference type="PANTHER" id="PTHR43976:SF16">
    <property type="entry name" value="SHORT-CHAIN DEHYDROGENASE_REDUCTASE FAMILY PROTEIN"/>
    <property type="match status" value="1"/>
</dbReference>
<dbReference type="PROSITE" id="PS00061">
    <property type="entry name" value="ADH_SHORT"/>
    <property type="match status" value="1"/>
</dbReference>
<comment type="similarity">
    <text evidence="1 3">Belongs to the short-chain dehydrogenases/reductases (SDR) family.</text>
</comment>
<evidence type="ECO:0000256" key="2">
    <source>
        <dbReference type="ARBA" id="ARBA00023002"/>
    </source>
</evidence>
<organism evidence="5 6">
    <name type="scientific">Chryseobacterium vrystaatense</name>
    <dbReference type="NCBI Taxonomy" id="307480"/>
    <lineage>
        <taxon>Bacteria</taxon>
        <taxon>Pseudomonadati</taxon>
        <taxon>Bacteroidota</taxon>
        <taxon>Flavobacteriia</taxon>
        <taxon>Flavobacteriales</taxon>
        <taxon>Weeksellaceae</taxon>
        <taxon>Chryseobacterium group</taxon>
        <taxon>Chryseobacterium</taxon>
    </lineage>
</organism>
<dbReference type="InterPro" id="IPR002347">
    <property type="entry name" value="SDR_fam"/>
</dbReference>
<evidence type="ECO:0000313" key="6">
    <source>
        <dbReference type="Proteomes" id="UP000184108"/>
    </source>
</evidence>
<dbReference type="InterPro" id="IPR057326">
    <property type="entry name" value="KR_dom"/>
</dbReference>
<name>A0A1M5HF10_9FLAO</name>
<sequence>MSHTKTWYITGASKGMGLSLVRKLLEKGHRVAATSRMIAAFEELNADRDHFLPLEVDLTNERSIAQSVERTIEKFGSLDVVVNNAGYGLGGALEELSAEEIEENFQINFFAVVKVIQHVLPYLRNQHSGHIINISSIAGFAPGLGWSLYSAAKFAVTGLSEALANDLKPLGINVTAVLPGWFRTSFAKPDSIAFSQNQIGDYQFLRTAHQKMDEIDGRQLGDPDKIADVFITLTEAVDPPALLFLGSDAAQRAENKIVHLSEQLRQWKNLSSSTDFKE</sequence>
<dbReference type="Proteomes" id="UP000184108">
    <property type="component" value="Unassembled WGS sequence"/>
</dbReference>
<dbReference type="PRINTS" id="PR00081">
    <property type="entry name" value="GDHRDH"/>
</dbReference>
<dbReference type="EMBL" id="FQVE01000004">
    <property type="protein sequence ID" value="SHG14536.1"/>
    <property type="molecule type" value="Genomic_DNA"/>
</dbReference>
<proteinExistence type="inferred from homology"/>
<dbReference type="InterPro" id="IPR051911">
    <property type="entry name" value="SDR_oxidoreductase"/>
</dbReference>
<dbReference type="RefSeq" id="WP_073174814.1">
    <property type="nucleotide sequence ID" value="NZ_FQVE01000004.1"/>
</dbReference>
<dbReference type="SUPFAM" id="SSF51735">
    <property type="entry name" value="NAD(P)-binding Rossmann-fold domains"/>
    <property type="match status" value="1"/>
</dbReference>
<dbReference type="PANTHER" id="PTHR43976">
    <property type="entry name" value="SHORT CHAIN DEHYDROGENASE"/>
    <property type="match status" value="1"/>
</dbReference>
<dbReference type="PRINTS" id="PR00080">
    <property type="entry name" value="SDRFAMILY"/>
</dbReference>
<protein>
    <submittedName>
        <fullName evidence="5">Short-chain dehydrogenase</fullName>
    </submittedName>
</protein>
<evidence type="ECO:0000313" key="5">
    <source>
        <dbReference type="EMBL" id="SHG14536.1"/>
    </source>
</evidence>
<dbReference type="Gene3D" id="3.40.50.720">
    <property type="entry name" value="NAD(P)-binding Rossmann-like Domain"/>
    <property type="match status" value="1"/>
</dbReference>